<evidence type="ECO:0000313" key="4">
    <source>
        <dbReference type="EMBL" id="KAH8992647.1"/>
    </source>
</evidence>
<dbReference type="GO" id="GO:0008270">
    <property type="term" value="F:zinc ion binding"/>
    <property type="evidence" value="ECO:0007669"/>
    <property type="project" value="UniProtKB-KW"/>
</dbReference>
<keyword evidence="1" id="KW-0863">Zinc-finger</keyword>
<keyword evidence="1" id="KW-0479">Metal-binding</keyword>
<proteinExistence type="predicted"/>
<name>A0AAD4LHS1_9AGAM</name>
<evidence type="ECO:0000256" key="2">
    <source>
        <dbReference type="SAM" id="MobiDB-lite"/>
    </source>
</evidence>
<dbReference type="Gene3D" id="3.30.160.60">
    <property type="entry name" value="Classic Zinc Finger"/>
    <property type="match status" value="1"/>
</dbReference>
<evidence type="ECO:0000259" key="3">
    <source>
        <dbReference type="PROSITE" id="PS50157"/>
    </source>
</evidence>
<gene>
    <name evidence="4" type="ORF">EDB92DRAFT_1856736</name>
</gene>
<organism evidence="4 5">
    <name type="scientific">Lactarius akahatsu</name>
    <dbReference type="NCBI Taxonomy" id="416441"/>
    <lineage>
        <taxon>Eukaryota</taxon>
        <taxon>Fungi</taxon>
        <taxon>Dikarya</taxon>
        <taxon>Basidiomycota</taxon>
        <taxon>Agaricomycotina</taxon>
        <taxon>Agaricomycetes</taxon>
        <taxon>Russulales</taxon>
        <taxon>Russulaceae</taxon>
        <taxon>Lactarius</taxon>
    </lineage>
</organism>
<dbReference type="InterPro" id="IPR013087">
    <property type="entry name" value="Znf_C2H2_type"/>
</dbReference>
<dbReference type="EMBL" id="JAKELL010000021">
    <property type="protein sequence ID" value="KAH8992647.1"/>
    <property type="molecule type" value="Genomic_DNA"/>
</dbReference>
<evidence type="ECO:0000256" key="1">
    <source>
        <dbReference type="PROSITE-ProRule" id="PRU00042"/>
    </source>
</evidence>
<dbReference type="SUPFAM" id="SSF57667">
    <property type="entry name" value="beta-beta-alpha zinc fingers"/>
    <property type="match status" value="1"/>
</dbReference>
<dbReference type="PROSITE" id="PS00028">
    <property type="entry name" value="ZINC_FINGER_C2H2_1"/>
    <property type="match status" value="1"/>
</dbReference>
<feature type="domain" description="C2H2-type" evidence="3">
    <location>
        <begin position="205"/>
        <end position="233"/>
    </location>
</feature>
<dbReference type="AlphaFoldDB" id="A0AAD4LHS1"/>
<feature type="region of interest" description="Disordered" evidence="2">
    <location>
        <begin position="178"/>
        <end position="200"/>
    </location>
</feature>
<comment type="caution">
    <text evidence="4">The sequence shown here is derived from an EMBL/GenBank/DDBJ whole genome shotgun (WGS) entry which is preliminary data.</text>
</comment>
<reference evidence="4" key="1">
    <citation type="submission" date="2022-01" db="EMBL/GenBank/DDBJ databases">
        <title>Comparative genomics reveals a dynamic genome evolution in the ectomycorrhizal milk-cap (Lactarius) mushrooms.</title>
        <authorList>
            <consortium name="DOE Joint Genome Institute"/>
            <person name="Lebreton A."/>
            <person name="Tang N."/>
            <person name="Kuo A."/>
            <person name="LaButti K."/>
            <person name="Drula E."/>
            <person name="Barry K."/>
            <person name="Clum A."/>
            <person name="Lipzen A."/>
            <person name="Mousain D."/>
            <person name="Ng V."/>
            <person name="Wang R."/>
            <person name="Wang X."/>
            <person name="Dai Y."/>
            <person name="Henrissat B."/>
            <person name="Grigoriev I.V."/>
            <person name="Guerin-Laguette A."/>
            <person name="Yu F."/>
            <person name="Martin F.M."/>
        </authorList>
    </citation>
    <scope>NUCLEOTIDE SEQUENCE</scope>
    <source>
        <strain evidence="4">QP</strain>
    </source>
</reference>
<dbReference type="InterPro" id="IPR036236">
    <property type="entry name" value="Znf_C2H2_sf"/>
</dbReference>
<dbReference type="Proteomes" id="UP001201163">
    <property type="component" value="Unassembled WGS sequence"/>
</dbReference>
<protein>
    <recommendedName>
        <fullName evidence="3">C2H2-type domain-containing protein</fullName>
    </recommendedName>
</protein>
<accession>A0AAD4LHS1</accession>
<sequence>MGDQYPSLGPDDCLVQVEVHPVHPTARTAAPNHWGPCPPDLLWLLSHVISQETPLTISDATNPHTVWPQSVDGPMGWSPIPSQSRIPGGPSPLTLAPGTFNGSFGNLTESIPGCHARAGYNQHITIQEEQTRLSRCQPLEQGIDSSSNPGGLCCPCNGNAVPSDVCPTSQVPRQQWEELQEARQDPDTGSTWNSDAHSKAPQGMYHCTDCSKVYRRPQDLKRHTRDRHEWQRKCPFCRVRWSRPERIRAHLIKKHESRLTKDQQQEVRFLRGRRDTIRILEEYGNTTPHGSYTPD</sequence>
<dbReference type="PROSITE" id="PS50157">
    <property type="entry name" value="ZINC_FINGER_C2H2_2"/>
    <property type="match status" value="1"/>
</dbReference>
<keyword evidence="5" id="KW-1185">Reference proteome</keyword>
<evidence type="ECO:0000313" key="5">
    <source>
        <dbReference type="Proteomes" id="UP001201163"/>
    </source>
</evidence>
<dbReference type="SMART" id="SM00355">
    <property type="entry name" value="ZnF_C2H2"/>
    <property type="match status" value="2"/>
</dbReference>
<keyword evidence="1" id="KW-0862">Zinc</keyword>